<evidence type="ECO:0000256" key="5">
    <source>
        <dbReference type="ARBA" id="ARBA00022723"/>
    </source>
</evidence>
<dbReference type="PANTHER" id="PTHR46173">
    <property type="entry name" value="CCA TRNA NUCLEOTIDYLTRANSFERASE 1, MITOCHONDRIAL"/>
    <property type="match status" value="1"/>
</dbReference>
<dbReference type="InterPro" id="IPR002646">
    <property type="entry name" value="PolA_pol_head_dom"/>
</dbReference>
<evidence type="ECO:0000256" key="9">
    <source>
        <dbReference type="RuleBase" id="RU003953"/>
    </source>
</evidence>
<dbReference type="EMBL" id="FPAA01000012">
    <property type="protein sequence ID" value="SFS94924.1"/>
    <property type="molecule type" value="Genomic_DNA"/>
</dbReference>
<dbReference type="SUPFAM" id="SSF81301">
    <property type="entry name" value="Nucleotidyltransferase"/>
    <property type="match status" value="1"/>
</dbReference>
<evidence type="ECO:0000256" key="2">
    <source>
        <dbReference type="ARBA" id="ARBA00022679"/>
    </source>
</evidence>
<organism evidence="13 14">
    <name type="scientific">Marininema halotolerans</name>
    <dbReference type="NCBI Taxonomy" id="1155944"/>
    <lineage>
        <taxon>Bacteria</taxon>
        <taxon>Bacillati</taxon>
        <taxon>Bacillota</taxon>
        <taxon>Bacilli</taxon>
        <taxon>Bacillales</taxon>
        <taxon>Thermoactinomycetaceae</taxon>
        <taxon>Marininema</taxon>
    </lineage>
</organism>
<keyword evidence="5" id="KW-0479">Metal-binding</keyword>
<keyword evidence="6" id="KW-0547">Nucleotide-binding</keyword>
<feature type="domain" description="Poly A polymerase head" evidence="10">
    <location>
        <begin position="22"/>
        <end position="142"/>
    </location>
</feature>
<dbReference type="PANTHER" id="PTHR46173:SF1">
    <property type="entry name" value="CCA TRNA NUCLEOTIDYLTRANSFERASE 1, MITOCHONDRIAL"/>
    <property type="match status" value="1"/>
</dbReference>
<dbReference type="NCBIfam" id="NF009814">
    <property type="entry name" value="PRK13299.1"/>
    <property type="match status" value="1"/>
</dbReference>
<dbReference type="Gene3D" id="1.10.246.80">
    <property type="match status" value="1"/>
</dbReference>
<dbReference type="InterPro" id="IPR043519">
    <property type="entry name" value="NT_sf"/>
</dbReference>
<dbReference type="Proteomes" id="UP000198660">
    <property type="component" value="Unassembled WGS sequence"/>
</dbReference>
<evidence type="ECO:0000256" key="3">
    <source>
        <dbReference type="ARBA" id="ARBA00022694"/>
    </source>
</evidence>
<dbReference type="Pfam" id="PF13735">
    <property type="entry name" value="tRNA_NucTran2_2"/>
    <property type="match status" value="1"/>
</dbReference>
<reference evidence="14" key="1">
    <citation type="submission" date="2016-10" db="EMBL/GenBank/DDBJ databases">
        <authorList>
            <person name="Varghese N."/>
            <person name="Submissions S."/>
        </authorList>
    </citation>
    <scope>NUCLEOTIDE SEQUENCE [LARGE SCALE GENOMIC DNA]</scope>
    <source>
        <strain evidence="14">DSM 45789</strain>
    </source>
</reference>
<dbReference type="Pfam" id="PF12627">
    <property type="entry name" value="PolyA_pol_RNAbd"/>
    <property type="match status" value="1"/>
</dbReference>
<dbReference type="RefSeq" id="WP_091838706.1">
    <property type="nucleotide sequence ID" value="NZ_FPAA01000012.1"/>
</dbReference>
<dbReference type="Pfam" id="PF01743">
    <property type="entry name" value="PolyA_pol"/>
    <property type="match status" value="1"/>
</dbReference>
<evidence type="ECO:0000256" key="4">
    <source>
        <dbReference type="ARBA" id="ARBA00022695"/>
    </source>
</evidence>
<evidence type="ECO:0000313" key="13">
    <source>
        <dbReference type="EMBL" id="SFS94924.1"/>
    </source>
</evidence>
<evidence type="ECO:0000259" key="11">
    <source>
        <dbReference type="Pfam" id="PF12627"/>
    </source>
</evidence>
<feature type="domain" description="tRNA nucleotidyltransferase/poly(A) polymerase RNA and SrmB- binding" evidence="11">
    <location>
        <begin position="169"/>
        <end position="228"/>
    </location>
</feature>
<evidence type="ECO:0000259" key="10">
    <source>
        <dbReference type="Pfam" id="PF01743"/>
    </source>
</evidence>
<evidence type="ECO:0000256" key="8">
    <source>
        <dbReference type="ARBA" id="ARBA00022884"/>
    </source>
</evidence>
<accession>A0A1I6U0K4</accession>
<dbReference type="InterPro" id="IPR032828">
    <property type="entry name" value="PolyA_RNA-bd"/>
</dbReference>
<dbReference type="Gene3D" id="1.10.3090.10">
    <property type="entry name" value="cca-adding enzyme, domain 2"/>
    <property type="match status" value="1"/>
</dbReference>
<dbReference type="SUPFAM" id="SSF81891">
    <property type="entry name" value="Poly A polymerase C-terminal region-like"/>
    <property type="match status" value="1"/>
</dbReference>
<dbReference type="OrthoDB" id="9805698at2"/>
<dbReference type="GO" id="GO:0000049">
    <property type="term" value="F:tRNA binding"/>
    <property type="evidence" value="ECO:0007669"/>
    <property type="project" value="TreeGrafter"/>
</dbReference>
<evidence type="ECO:0000313" key="14">
    <source>
        <dbReference type="Proteomes" id="UP000198660"/>
    </source>
</evidence>
<keyword evidence="7" id="KW-0460">Magnesium</keyword>
<proteinExistence type="inferred from homology"/>
<keyword evidence="4" id="KW-0548">Nucleotidyltransferase</keyword>
<dbReference type="Gene3D" id="3.30.460.10">
    <property type="entry name" value="Beta Polymerase, domain 2"/>
    <property type="match status" value="1"/>
</dbReference>
<comment type="similarity">
    <text evidence="9">Belongs to the tRNA nucleotidyltransferase/poly(A) polymerase family.</text>
</comment>
<dbReference type="GO" id="GO:0016779">
    <property type="term" value="F:nucleotidyltransferase activity"/>
    <property type="evidence" value="ECO:0007669"/>
    <property type="project" value="UniProtKB-KW"/>
</dbReference>
<dbReference type="GO" id="GO:0046872">
    <property type="term" value="F:metal ion binding"/>
    <property type="evidence" value="ECO:0007669"/>
    <property type="project" value="UniProtKB-KW"/>
</dbReference>
<feature type="domain" description="CCA-adding enzyme C-terminal" evidence="12">
    <location>
        <begin position="251"/>
        <end position="400"/>
    </location>
</feature>
<dbReference type="InterPro" id="IPR032810">
    <property type="entry name" value="CCA-adding_enz_C"/>
</dbReference>
<dbReference type="GO" id="GO:0000166">
    <property type="term" value="F:nucleotide binding"/>
    <property type="evidence" value="ECO:0007669"/>
    <property type="project" value="UniProtKB-KW"/>
</dbReference>
<evidence type="ECO:0000256" key="7">
    <source>
        <dbReference type="ARBA" id="ARBA00022842"/>
    </source>
</evidence>
<evidence type="ECO:0000256" key="1">
    <source>
        <dbReference type="ARBA" id="ARBA00001946"/>
    </source>
</evidence>
<keyword evidence="8 9" id="KW-0694">RNA-binding</keyword>
<comment type="cofactor">
    <cofactor evidence="1">
        <name>Mg(2+)</name>
        <dbReference type="ChEBI" id="CHEBI:18420"/>
    </cofactor>
</comment>
<name>A0A1I6U0K4_9BACL</name>
<protein>
    <submittedName>
        <fullName evidence="13">tRNA nucleotidyltransferase (CCA-adding enzyme)</fullName>
    </submittedName>
</protein>
<dbReference type="InterPro" id="IPR050264">
    <property type="entry name" value="Bact_CCA-adding_enz_type3_sf"/>
</dbReference>
<keyword evidence="14" id="KW-1185">Reference proteome</keyword>
<dbReference type="AlphaFoldDB" id="A0A1I6U0K4"/>
<keyword evidence="3" id="KW-0819">tRNA processing</keyword>
<gene>
    <name evidence="13" type="ORF">SAMN05444972_11276</name>
</gene>
<dbReference type="GO" id="GO:0008033">
    <property type="term" value="P:tRNA processing"/>
    <property type="evidence" value="ECO:0007669"/>
    <property type="project" value="UniProtKB-KW"/>
</dbReference>
<evidence type="ECO:0000256" key="6">
    <source>
        <dbReference type="ARBA" id="ARBA00022741"/>
    </source>
</evidence>
<sequence length="410" mass="46286">MNPALVYAHEVLERLEQAGFQAYLVGGCVRDRLMGREPADYDVATDALPEEVQQVFPKTAPTGIQHGTVGVLHPGLMTEVTTFRKESTYSDQRRPDEVTFVTSLEEDLSRRDFTVNAMAEDRKGRLYDPFGGQEDLARRRIRAVGQAVDRFKEDSLRMVRGIRFAAQLGFVLDKETEAAFELAKMDLTILAVERVAMEMRKLFRSASPSRGLTYVWQHELVHFLPPFIQWEGVSKAPDVPLSLLDSLAGVEARWAGFLMSCGVDQDRLIPCLRSFRLSKKEVTAIATVFQLALATKTWQEERRVKTAILLHGWDLVQQGIELAGGMEGRSFTEREEQKQQIQSWYDEMPVLSATDLVIDGRELLQATDKAPGSWLGEALHHLLHQTALGDLPNEKERLIEEGCRFGKKLT</sequence>
<dbReference type="CDD" id="cd05398">
    <property type="entry name" value="NT_ClassII-CCAase"/>
    <property type="match status" value="1"/>
</dbReference>
<keyword evidence="2 9" id="KW-0808">Transferase</keyword>
<evidence type="ECO:0000259" key="12">
    <source>
        <dbReference type="Pfam" id="PF13735"/>
    </source>
</evidence>